<evidence type="ECO:0000313" key="3">
    <source>
        <dbReference type="Proteomes" id="UP000236319"/>
    </source>
</evidence>
<dbReference type="InterPro" id="IPR027417">
    <property type="entry name" value="P-loop_NTPase"/>
</dbReference>
<feature type="coiled-coil region" evidence="1">
    <location>
        <begin position="376"/>
        <end position="455"/>
    </location>
</feature>
<dbReference type="SUPFAM" id="SSF52540">
    <property type="entry name" value="P-loop containing nucleoside triphosphate hydrolases"/>
    <property type="match status" value="1"/>
</dbReference>
<dbReference type="GO" id="GO:0070192">
    <property type="term" value="P:chromosome organization involved in meiotic cell cycle"/>
    <property type="evidence" value="ECO:0007669"/>
    <property type="project" value="TreeGrafter"/>
</dbReference>
<sequence length="1039" mass="117389">MQTIVECLKMAASGILPPNSDRGKSFVHDSKLSEEREVRAQITLNFETPAKETISATRNYTITRDKNIPNKSTFKAGETILRVKPPVGEESRVSMKCSDLDSSMPSLMGLSRAFIDSVIFCHQDENNWALDDLAKVKARFDDLLETSRYTKALSALNKARKEQEEAIRLNAAKLEATKGQIIQIADIKKQLNANVEDVAKANATIATLEKDLIRFDETCKALRAEHEAVSATFAALRETNSNVERLSEEIKTMHQTMSEIYEEGLEDMHHYHLTLTNELEAAETMHNEVTRTIDQLMERMNSLHQKINLSKNKLTNRALLEENVKVTGEAKTSVIMEIKKEMALDGDTEFNEEGIMFFIEQLDNMKNVDDPINKVFKQCKEEITDLANKIRELNELEAMQSLTTRVNAEEIAAVKKQIASIEQMRSTLKQREAVKQKLFRQVDRHQQVLKDLIDEKDKLAMLALKLKNAITGTTIEDENELRAAVKFLEAVVKNDRQLILTYLKNNISKNIDDSNFADVLRDIFGKYLKGANHLSSESSIPLENSQQFQQDCVTAVIQMITNVEGKRALSGNNTFAGGELCLSDEVKTHAASLEPYNPLLKLVTNLRISEYIAYYNGLLNKDSEACPADDVSYAEIKVKLAAKEAEIAQVESSVKDTNSSLAELEAECQQLAANIGQLKELKAKYAGMQANQKKYNAELRSIRIALEKSNAELNTKQQELDDVNKKISASNTANAVKAAKLTGLLERYREYSIKLEQLLKEIETSGEDDPAEDALQAELNGLTENINRSRVEQRDLMKTLMNHRQLLEKLQQNINLKLKQNQLDEQKQRLDAIQQKLGTSKEEEIAKKIKQTSEQCTKVSLDIATLRGTVITREDNISKLKRMLDSPSFKNAHKHYSDALLAYKSHQLAKEDLELYTKTLELELHKFHSDKIAQINIVLKRVWREVYTGTNIDYIEIQSNDETTVASTGLAPRSYNYRLVMVTHSGVEMDMRGHCSAGERVLASLILRITLTESFCYNCNILALDEPTTNLDKDNIVVS</sequence>
<feature type="coiled-coil region" evidence="1">
    <location>
        <begin position="633"/>
        <end position="843"/>
    </location>
</feature>
<gene>
    <name evidence="2" type="ORF">BOVATA_023980</name>
</gene>
<name>A0A2H6KD37_9APIC</name>
<dbReference type="GO" id="GO:0051880">
    <property type="term" value="F:G-quadruplex DNA binding"/>
    <property type="evidence" value="ECO:0007669"/>
    <property type="project" value="TreeGrafter"/>
</dbReference>
<feature type="coiled-coil region" evidence="1">
    <location>
        <begin position="205"/>
        <end position="313"/>
    </location>
</feature>
<dbReference type="RefSeq" id="XP_028867148.1">
    <property type="nucleotide sequence ID" value="XM_029011315.1"/>
</dbReference>
<dbReference type="EMBL" id="BDSA01000002">
    <property type="protein sequence ID" value="GBE60905.1"/>
    <property type="molecule type" value="Genomic_DNA"/>
</dbReference>
<dbReference type="GO" id="GO:0006302">
    <property type="term" value="P:double-strand break repair"/>
    <property type="evidence" value="ECO:0007669"/>
    <property type="project" value="InterPro"/>
</dbReference>
<dbReference type="PANTHER" id="PTHR18867">
    <property type="entry name" value="RAD50"/>
    <property type="match status" value="1"/>
</dbReference>
<comment type="caution">
    <text evidence="2">The sequence shown here is derived from an EMBL/GenBank/DDBJ whole genome shotgun (WGS) entry which is preliminary data.</text>
</comment>
<dbReference type="GO" id="GO:0003691">
    <property type="term" value="F:double-stranded telomeric DNA binding"/>
    <property type="evidence" value="ECO:0007669"/>
    <property type="project" value="TreeGrafter"/>
</dbReference>
<reference evidence="2 3" key="1">
    <citation type="journal article" date="2017" name="BMC Genomics">
        <title>Whole-genome assembly of Babesia ovata and comparative genomics between closely related pathogens.</title>
        <authorList>
            <person name="Yamagishi J."/>
            <person name="Asada M."/>
            <person name="Hakimi H."/>
            <person name="Tanaka T.Q."/>
            <person name="Sugimoto C."/>
            <person name="Kawazu S."/>
        </authorList>
    </citation>
    <scope>NUCLEOTIDE SEQUENCE [LARGE SCALE GENOMIC DNA]</scope>
    <source>
        <strain evidence="2 3">Miyake</strain>
    </source>
</reference>
<dbReference type="GO" id="GO:0000722">
    <property type="term" value="P:telomere maintenance via recombination"/>
    <property type="evidence" value="ECO:0007669"/>
    <property type="project" value="TreeGrafter"/>
</dbReference>
<evidence type="ECO:0000256" key="1">
    <source>
        <dbReference type="SAM" id="Coils"/>
    </source>
</evidence>
<dbReference type="GO" id="GO:0043047">
    <property type="term" value="F:single-stranded telomeric DNA binding"/>
    <property type="evidence" value="ECO:0007669"/>
    <property type="project" value="TreeGrafter"/>
</dbReference>
<dbReference type="GO" id="GO:0046872">
    <property type="term" value="F:metal ion binding"/>
    <property type="evidence" value="ECO:0007669"/>
    <property type="project" value="UniProtKB-KW"/>
</dbReference>
<dbReference type="PANTHER" id="PTHR18867:SF12">
    <property type="entry name" value="DNA REPAIR PROTEIN RAD50"/>
    <property type="match status" value="1"/>
</dbReference>
<accession>A0A2H6KD37</accession>
<dbReference type="GeneID" id="39874675"/>
<proteinExistence type="predicted"/>
<dbReference type="Gene3D" id="3.40.50.300">
    <property type="entry name" value="P-loop containing nucleotide triphosphate hydrolases"/>
    <property type="match status" value="2"/>
</dbReference>
<dbReference type="GO" id="GO:0000794">
    <property type="term" value="C:condensed nuclear chromosome"/>
    <property type="evidence" value="ECO:0007669"/>
    <property type="project" value="TreeGrafter"/>
</dbReference>
<dbReference type="GO" id="GO:0030870">
    <property type="term" value="C:Mre11 complex"/>
    <property type="evidence" value="ECO:0007669"/>
    <property type="project" value="TreeGrafter"/>
</dbReference>
<dbReference type="VEuPathDB" id="PiroplasmaDB:BOVATA_023980"/>
<protein>
    <submittedName>
        <fullName evidence="2">DNA repair rad50</fullName>
    </submittedName>
</protein>
<dbReference type="AlphaFoldDB" id="A0A2H6KD37"/>
<dbReference type="GO" id="GO:0007004">
    <property type="term" value="P:telomere maintenance via telomerase"/>
    <property type="evidence" value="ECO:0007669"/>
    <property type="project" value="TreeGrafter"/>
</dbReference>
<keyword evidence="3" id="KW-1185">Reference proteome</keyword>
<organism evidence="2 3">
    <name type="scientific">Babesia ovata</name>
    <dbReference type="NCBI Taxonomy" id="189622"/>
    <lineage>
        <taxon>Eukaryota</taxon>
        <taxon>Sar</taxon>
        <taxon>Alveolata</taxon>
        <taxon>Apicomplexa</taxon>
        <taxon>Aconoidasida</taxon>
        <taxon>Piroplasmida</taxon>
        <taxon>Babesiidae</taxon>
        <taxon>Babesia</taxon>
    </lineage>
</organism>
<evidence type="ECO:0000313" key="2">
    <source>
        <dbReference type="EMBL" id="GBE60905.1"/>
    </source>
</evidence>
<dbReference type="Proteomes" id="UP000236319">
    <property type="component" value="Unassembled WGS sequence"/>
</dbReference>
<dbReference type="OrthoDB" id="18797at2759"/>
<keyword evidence="1" id="KW-0175">Coiled coil</keyword>
<dbReference type="GO" id="GO:0016887">
    <property type="term" value="F:ATP hydrolysis activity"/>
    <property type="evidence" value="ECO:0007669"/>
    <property type="project" value="InterPro"/>
</dbReference>